<keyword evidence="8" id="KW-1185">Reference proteome</keyword>
<dbReference type="FunFam" id="1.20.58.60:FF:000011">
    <property type="entry name" value="Spectrin beta chain"/>
    <property type="match status" value="1"/>
</dbReference>
<dbReference type="Pfam" id="PF00435">
    <property type="entry name" value="Spectrin"/>
    <property type="match status" value="30"/>
</dbReference>
<dbReference type="CDD" id="cd21249">
    <property type="entry name" value="CH_SPTBN5_rpt2"/>
    <property type="match status" value="1"/>
</dbReference>
<evidence type="ECO:0000313" key="8">
    <source>
        <dbReference type="Proteomes" id="UP000000437"/>
    </source>
</evidence>
<dbReference type="SUPFAM" id="SSF47576">
    <property type="entry name" value="Calponin-homology domain, CH-domain"/>
    <property type="match status" value="1"/>
</dbReference>
<dbReference type="Gene3D" id="2.30.29.30">
    <property type="entry name" value="Pleckstrin-homology domain (PH domain)/Phosphotyrosine-binding domain (PTB)"/>
    <property type="match status" value="1"/>
</dbReference>
<dbReference type="FunFam" id="1.20.58.60:FF:000135">
    <property type="entry name" value="Spectrin beta chain, non-erythrocytic"/>
    <property type="match status" value="1"/>
</dbReference>
<dbReference type="GO" id="GO:0021782">
    <property type="term" value="P:glial cell development"/>
    <property type="evidence" value="ECO:0000315"/>
    <property type="project" value="ZFIN"/>
</dbReference>
<keyword evidence="11" id="KW-1267">Proteomics identification</keyword>
<reference evidence="9" key="1">
    <citation type="submission" date="2025-08" db="UniProtKB">
        <authorList>
            <consortium name="RefSeq"/>
        </authorList>
    </citation>
    <scope>IDENTIFICATION</scope>
    <source>
        <strain evidence="9">Tuebingen</strain>
        <tissue evidence="9">Fibroblasts and whole tissue</tissue>
    </source>
</reference>
<accession>A0AB32T6Z4</accession>
<dbReference type="PRINTS" id="PR00683">
    <property type="entry name" value="SPECTRINPH"/>
</dbReference>
<dbReference type="SMART" id="SM00033">
    <property type="entry name" value="CH"/>
    <property type="match status" value="2"/>
</dbReference>
<evidence type="ECO:0000256" key="3">
    <source>
        <dbReference type="ARBA" id="ARBA00022467"/>
    </source>
</evidence>
<evidence type="ECO:0000256" key="5">
    <source>
        <dbReference type="ARBA" id="ARBA00022737"/>
    </source>
</evidence>
<dbReference type="Pfam" id="PF00169">
    <property type="entry name" value="PH"/>
    <property type="match status" value="1"/>
</dbReference>
<dbReference type="Proteomes" id="UP000000437">
    <property type="component" value="Chromosome 17"/>
</dbReference>
<dbReference type="InterPro" id="IPR002017">
    <property type="entry name" value="Spectrin_repeat"/>
</dbReference>
<dbReference type="SUPFAM" id="SSF50729">
    <property type="entry name" value="PH domain-like"/>
    <property type="match status" value="1"/>
</dbReference>
<dbReference type="AGR" id="ZFIN:ZDB-GENE-131121-26"/>
<dbReference type="Pfam" id="PF00307">
    <property type="entry name" value="CH"/>
    <property type="match status" value="2"/>
</dbReference>
<dbReference type="InterPro" id="IPR001849">
    <property type="entry name" value="PH_domain"/>
</dbReference>
<dbReference type="SMART" id="SM00233">
    <property type="entry name" value="PH"/>
    <property type="match status" value="1"/>
</dbReference>
<dbReference type="CDD" id="cd21247">
    <property type="entry name" value="CH_SPTBN5_rpt1"/>
    <property type="match status" value="1"/>
</dbReference>
<comment type="subcellular location">
    <subcellularLocation>
        <location evidence="1">Cytoplasm</location>
        <location evidence="1">Cytoskeleton</location>
    </subcellularLocation>
</comment>
<evidence type="ECO:0007829" key="11">
    <source>
        <dbReference type="PeptideAtlas" id="A0AB32T6Z4"/>
    </source>
</evidence>
<evidence type="ECO:0000256" key="6">
    <source>
        <dbReference type="ARBA" id="ARBA00023203"/>
    </source>
</evidence>
<dbReference type="FunFam" id="1.20.58.60:FF:000329">
    <property type="entry name" value="SMAll"/>
    <property type="match status" value="1"/>
</dbReference>
<dbReference type="FunFam" id="1.20.58.60:FF:000253">
    <property type="entry name" value="Spectrin beta, non-erythrocytic 5"/>
    <property type="match status" value="1"/>
</dbReference>
<keyword evidence="3" id="KW-0117">Actin capping</keyword>
<dbReference type="PROSITE" id="PS00019">
    <property type="entry name" value="ACTININ_1"/>
    <property type="match status" value="1"/>
</dbReference>
<dbReference type="InterPro" id="IPR001589">
    <property type="entry name" value="Actinin_actin-bd_CS"/>
</dbReference>
<dbReference type="RefSeq" id="XP_068070705.2">
    <property type="nucleotide sequence ID" value="XM_068214604.2"/>
</dbReference>
<dbReference type="GO" id="GO:0005856">
    <property type="term" value="C:cytoskeleton"/>
    <property type="evidence" value="ECO:0007669"/>
    <property type="project" value="UniProtKB-SubCell"/>
</dbReference>
<dbReference type="GO" id="GO:0016020">
    <property type="term" value="C:membrane"/>
    <property type="evidence" value="ECO:0007669"/>
    <property type="project" value="UniProtKB-ARBA"/>
</dbReference>
<evidence type="ECO:0000256" key="4">
    <source>
        <dbReference type="ARBA" id="ARBA00022490"/>
    </source>
</evidence>
<dbReference type="FunFam" id="1.20.58.60:FF:000293">
    <property type="entry name" value="Spectrin, beta, non-erythrocytic 5"/>
    <property type="match status" value="1"/>
</dbReference>
<dbReference type="GO" id="GO:0060041">
    <property type="term" value="P:retina development in camera-type eye"/>
    <property type="evidence" value="ECO:0000315"/>
    <property type="project" value="ZFIN"/>
</dbReference>
<dbReference type="FunFam" id="1.20.58.60:FF:000172">
    <property type="entry name" value="Spectrin beta chain"/>
    <property type="match status" value="1"/>
</dbReference>
<dbReference type="InterPro" id="IPR001605">
    <property type="entry name" value="PH_dom-spectrin-type"/>
</dbReference>
<evidence type="ECO:0000313" key="9">
    <source>
        <dbReference type="RefSeq" id="XP_068070705.2"/>
    </source>
</evidence>
<dbReference type="PROSITE" id="PS00020">
    <property type="entry name" value="ACTININ_2"/>
    <property type="match status" value="1"/>
</dbReference>
<dbReference type="SUPFAM" id="SSF46966">
    <property type="entry name" value="Spectrin repeat"/>
    <property type="match status" value="23"/>
</dbReference>
<dbReference type="PROSITE" id="PS50003">
    <property type="entry name" value="PH_DOMAIN"/>
    <property type="match status" value="1"/>
</dbReference>
<dbReference type="FunFam" id="1.20.58.60:FF:000191">
    <property type="entry name" value="Spectrin, beta, non-erythrocytic 5"/>
    <property type="match status" value="1"/>
</dbReference>
<dbReference type="InterPro" id="IPR011993">
    <property type="entry name" value="PH-like_dom_sf"/>
</dbReference>
<dbReference type="GO" id="GO:0005737">
    <property type="term" value="C:cytoplasm"/>
    <property type="evidence" value="ECO:0007669"/>
    <property type="project" value="UniProtKB-ARBA"/>
</dbReference>
<dbReference type="PANTHER" id="PTHR11915">
    <property type="entry name" value="SPECTRIN/FILAMIN RELATED CYTOSKELETAL PROTEIN"/>
    <property type="match status" value="1"/>
</dbReference>
<dbReference type="CDD" id="cd00176">
    <property type="entry name" value="SPEC"/>
    <property type="match status" value="16"/>
</dbReference>
<evidence type="ECO:0000256" key="2">
    <source>
        <dbReference type="ARBA" id="ARBA00006826"/>
    </source>
</evidence>
<dbReference type="FunFam" id="1.20.58.60:FF:000375">
    <property type="entry name" value="Spectrin, beta, non-erythrocytic 5"/>
    <property type="match status" value="1"/>
</dbReference>
<dbReference type="PROSITE" id="PS50021">
    <property type="entry name" value="CH"/>
    <property type="match status" value="2"/>
</dbReference>
<organism evidence="8 9">
    <name type="scientific">Danio rerio</name>
    <name type="common">Zebrafish</name>
    <name type="synonym">Brachydanio rerio</name>
    <dbReference type="NCBI Taxonomy" id="7955"/>
    <lineage>
        <taxon>Eukaryota</taxon>
        <taxon>Metazoa</taxon>
        <taxon>Chordata</taxon>
        <taxon>Craniata</taxon>
        <taxon>Vertebrata</taxon>
        <taxon>Euteleostomi</taxon>
        <taxon>Actinopterygii</taxon>
        <taxon>Neopterygii</taxon>
        <taxon>Teleostei</taxon>
        <taxon>Ostariophysi</taxon>
        <taxon>Cypriniformes</taxon>
        <taxon>Danionidae</taxon>
        <taxon>Danioninae</taxon>
        <taxon>Danio</taxon>
    </lineage>
</organism>
<protein>
    <submittedName>
        <fullName evidence="9">Spectrin beta chain, non-erythrocytic 5 isoform X1</fullName>
    </submittedName>
</protein>
<dbReference type="SMART" id="SM00150">
    <property type="entry name" value="SPEC"/>
    <property type="match status" value="30"/>
</dbReference>
<dbReference type="FunFam" id="1.20.58.60:FF:000007">
    <property type="entry name" value="Spectrin alpha chain non-erythrocytic 1"/>
    <property type="match status" value="1"/>
</dbReference>
<dbReference type="InterPro" id="IPR001715">
    <property type="entry name" value="CH_dom"/>
</dbReference>
<dbReference type="FunFam" id="1.20.58.60:FF:000553">
    <property type="entry name" value="Spectrin, beta, non-erythrocytic 5"/>
    <property type="match status" value="1"/>
</dbReference>
<keyword evidence="5" id="KW-0677">Repeat</keyword>
<dbReference type="FunFam" id="1.10.418.10:FF:000001">
    <property type="entry name" value="Actinin alpha 1"/>
    <property type="match status" value="1"/>
</dbReference>
<gene>
    <name evidence="9 10" type="primary">sptbn5</name>
</gene>
<dbReference type="FunFam" id="1.20.58.60:FF:000431">
    <property type="entry name" value="Spectrin, beta, non-erythrocytic 5"/>
    <property type="match status" value="1"/>
</dbReference>
<dbReference type="InterPro" id="IPR036872">
    <property type="entry name" value="CH_dom_sf"/>
</dbReference>
<dbReference type="GO" id="GO:0005543">
    <property type="term" value="F:phospholipid binding"/>
    <property type="evidence" value="ECO:0007669"/>
    <property type="project" value="InterPro"/>
</dbReference>
<dbReference type="Gene3D" id="1.20.58.60">
    <property type="match status" value="23"/>
</dbReference>
<proteinExistence type="evidence at protein level"/>
<dbReference type="ZFIN" id="ZDB-GENE-131121-26">
    <property type="gene designation" value="sptbn5"/>
</dbReference>
<evidence type="ECO:0000313" key="10">
    <source>
        <dbReference type="ZFIN" id="ZDB-GENE-131121-26"/>
    </source>
</evidence>
<dbReference type="GO" id="GO:0051693">
    <property type="term" value="P:actin filament capping"/>
    <property type="evidence" value="ECO:0007669"/>
    <property type="project" value="UniProtKB-KW"/>
</dbReference>
<dbReference type="FunFam" id="1.20.58.60:FF:000017">
    <property type="entry name" value="Spectrin alpha chain, non-erythrocytic 1"/>
    <property type="match status" value="1"/>
</dbReference>
<dbReference type="FunFam" id="1.10.418.10:FF:000089">
    <property type="entry name" value="Spectrin beta chain"/>
    <property type="match status" value="1"/>
</dbReference>
<comment type="similarity">
    <text evidence="2">Belongs to the spectrin family.</text>
</comment>
<keyword evidence="4" id="KW-0963">Cytoplasm</keyword>
<evidence type="ECO:0000256" key="1">
    <source>
        <dbReference type="ARBA" id="ARBA00004245"/>
    </source>
</evidence>
<dbReference type="InterPro" id="IPR018159">
    <property type="entry name" value="Spectrin/alpha-actinin"/>
</dbReference>
<dbReference type="CTD" id="51332"/>
<dbReference type="GO" id="GO:0003779">
    <property type="term" value="F:actin binding"/>
    <property type="evidence" value="ECO:0007669"/>
    <property type="project" value="UniProtKB-KW"/>
</dbReference>
<name>A0AB32T6Z4_DANRE</name>
<dbReference type="Gene3D" id="1.10.418.10">
    <property type="entry name" value="Calponin-like domain"/>
    <property type="match status" value="2"/>
</dbReference>
<sequence length="4133" mass="477417">MEKRVDGEESDGRFRELQEQRMTVQKKTYTKWMNSVFSKSGEKVVLTDVFTELRTGVHLVRLLELISGEKLPTPSRRTLRVHCLENNSIAITFLKSKIRVDLIGPENVVDGDRTLILGLIWIIILRFQIGNINIVEAGGDASAARRSAKEALLIWCQRKTAGYTNVNVQDFSGSWRDGLAFNALIHAHRPDLFDYNRLRQDDPKRSLTHAFALAEDEFGIMQLLDVEDVMVPHPDEKSIMTYVSLYYHYFSKMKQGQTIQKRIAKIVDLLKELDDMKGLYESMVSDLLRWIKTKVVELNDRSFPNSLREMQHLVAAFKKYRTIEKPPKYQERGAIEAHLFDLRTKLRANNQRDYIPPEGKTLGDIERNWTLLERAEHQRERVLQSALMRLEQLEQLAQKFGRKATLRESYLEDTLQLIQQQDLGGLQRLEEAEIAARRLEALGADVLAHEPRFRALSEMAAVIERDNYHSKVQVIRRNVDIMNRWKDLKQVLQEQRAHVGDAANTFAVLRDIELISMDLKELQAQADSSDMGKQLPDVVALLQKQDLIDTQIISLGETLNAISSSSALKVKHKGATKVQRELKDLNSHYNSLLGLSKNRRKALEGQLKLFEFFHDCEEVEAWIYEKWVLLQAASLGRDLSQIQQAIQNHKALEAEIQSQESLCSGVVFRGQELCRGRHPNENDIQKWIRTLQKQWQQLKEQVTIRKNRLHAANVIKQYFADITEASSWLDDHKPLLIDEDYGKDEASSTALLQRHQRVEKEMEAYSLEVKRLGEQAKSAAQLAPLTTETQQTRMVHYSDSSDGEDEKEKKADKGGKAVSKILPQEQAMIRFKYRGPKLIWDRGEILTIISREKDDKLLLRDSRGNEQLVSSTYIRELPVSQEAPPETTNGVAESPKRKVSRPRRTRSMRRGTAEISTSTLPDPHFQKDTIESTQNSLEKDFNRLYNLAQSKNKILEDTARLHRFYNACEEFESWMGDKENVLNTFSSNSNNLEVVQAKYENFVTELASGRKQLDDITKFGDELLKQQHSRKKDIQQRLGIVTRRWERIQKLKDEMAHELLSSADVKSFLQTCQEVQAQLQHRLAQLDTPDVGSSLSALQAEEHRQAQAERDIEALERKIDYLKSVAKMKKDCSPAESAAIMEEVHALEDLLRQLKAQAIQRQRMLEEARRLQLFQKETRDLLMWAEATQEHLLEEETGSDVASAQALLKENLDLKQEIKLQKAKLKDMERLGQSLDVASGEKGGKDVQQTLTKLDHEWSQLDKLWSSRNRRLEQGLEFQKLNMEADRIEATISGHEARLKVRDLGDSVDSVHSLLSRQEELEALLEALERSIILFQDKCQELISKRNFAAKEIQQRSKVIQDHFKRLKESCKLRRLELLASKKYQEFLRDAEEMLLWMDEKFEIAEDESYRDPTNILRKLKKHEAAEKEMQANAVRIDRLIETGEEMLAEDHYNTQSIQKKTQEVHKRWIELQRKMAERGDKLRQAGQQEQLMELLQDAKLKIEAIERMLQNAIRGHDLRSSRQLLKEHKQLEEEAQELAEKINSIVTRAKNLATNHFDSQRILKETDTYLKLFKSLENPLDHRRSQLEADVDLYSFYHDVDLELNWISEHQPVADTTNYERSLVGAVSLFQKHKDLQAEVNAHSKYLQRVLDRGRAMARSNQWNGQEVQQRCEQLIAKWEELEESCKKRSGELNRAVTREQILLDCTELETLVSETSALVSTDYGKTELATRSLIKQHEGVEGQIEVLAAQVDELKSNVKQAVRVWGLEELNKPCNHIKSKLSELQHSATVREQRLRETLHLHEFKRETSELEEWIAQQTQIAASNDLGSDYENAMQLRGRFEVFLKQLEVGKERMHTCEQLADKLIKSNHPESRFIRETQNLLRESWDELQDLSKDRKEKLRKSEKCHKFYKDLTDALGQIKERHKTIPEDIAKDLKGVQSQLRKHEALVHELAGTEQQLQELLDGTDAILGMCSPELRVGLQELQQEVVENWERLRMRMEQREEELQSAKDRYMFLNTAQDYSLWCSQVLSWMKAEESIRDVATCDLQLFQHQQLWAEIVAREETFAQAVSMGQGLLENDIPNAREIQEKLKVLQEEREKLSDNWQLRQKWLENTYLEQVFYRDTEYMEKITNSQEIQLKNSDLGTTVDDVESLIKRHEAFEKLLHSQEDKMVALQESAERLKTEGLTREKNSNVKNKLKALQERRERIKDLSDKRREDLEVSKLHCIFSRDVSEAEEWITDRMNKIQEDSKMDMSNLQTKMKMLQKHQVFEAEILAHGNIIESVQQAGNELVTMHHPKSKEIRQTVSALISHWEALKQELAVRGKVLEDNRDFLEFLQKVEQVEVWIRQKEVMINVGDVGEDYEHGQQLLKKLSEFRGSGSGDVTVDDAHIKTINTLAARLERQNSDELVTVKKRRQQLNERWRNFHGNLSSYKRKLEAALEVHALIRELEEVRDRAGEKMLLLQGQGCGVDVESVENLIRRHEEMEREARVIQERGAALEKETKDRLKRHCDLSDKLSKKQEEVNIALVKLDKEIKRRKERLQESHQLQLFKANQRLLLDWTLKQSDEMVKKGLPKNKTEAESFILEHHDWKAEIDARGDRIDSVKSFGQNLVKSGHSDAAEIKEALRKLDDAKTMLTRAWEDRRKTLDQALKLQIFLGYADQTESWMSNREAFLINEDLGGSLSEVEALQRKLALFENSLEAQMEQVSEVDRYAQQLIQANHYDSDNIKKRTKAILLRKERILEMSKSRRKALEESLQLQKFLEASYEISSWLNEKNSVAVDESWKDPINLQAKLLKHQSFEAEILANRNRVQAHIKDGDNMLAFSHPAKSKIKPRIKDVDDNWDQLLSNCKHKKTRLQQAYQALQFQRSLGDIEEWLGSVEVEVANDDYGGDLASVSRLLKALQGLEEMVDAHMEKVQGLVDTAKDFSSQGNFLADNIQQRVWEVVNRYNGLAEPMQTRRETLESWQLLFQFYRDLEDELLWIEDKLQATATKDWGTSLQSIQSIVKKHLVVMQEIENRTPLIMAVQEAGQNLVRGRHFASREISEKLSGLKKNFDALKKESANKDRLLQQALKIQSFLSEVSQLEQWMEEQKPVLESCDYGKNEEATEAFLRKLDTVDLELESQRGKVEALLKTGTDLEKSQHPNSHLVSKSLEDMQGEFETLLQLSGERRTELENQYNFYIFERDARDLQTWLLSRKTIAESDDYGKDLEGVEALQKKFEDFSEEVGTLGQSKLSTVQKLKQSVQSADAQQKEKDLLKLWEDLNKAMKARAENLHSAREVHQFEHDLDELRIWMNEKEVALDSEELKNDLLSVQALIRQHEGLERDLAVIEEDVSRRKEEGKALVRRSPRVRDSLSKRLQEVEEIWRNLLEKANQRRQRLQQAEAVQRYLIEWREMMGWLKETLSLMTGEGFGGKVKDLEQMIKKHDEYRTQIDRQLDKSEMVKNDGRRLMEEGNSWSHELEERLAELKDLEVRVLEAWTERRAQYQEDIELQQLQRELEQAEHWLNTYESALRAEDYGESVSDVLDLMKKQEDLEAMIQAQSERFNALQARRTQRENKMKEIQRGDSTDSSRDKPVRVTSLKRKPSERPALPPRPLLTSPVLKNSDSPTPSRVPTPRSALWESRSDKTDSPVVSRVAAGLRRKSSSDSDSVTSPDKPSTSGQDSPDSSSTAVYRPHYPHNASKVKHTTSSQDEVDTLRETESFLKTIDKPKITPRRQKPSTPDKELWGPPTSKPPEPPIKPSQSLSRSPQSLSRSPEPLSRSPEPLPRSPEPLSRSPEPLSKSPEPLSRSPEALSRSPEPLPRSPQSLSRSPEPLSRSPESPYIPPLTKPPSTNPPDPPSKVTELVDNQDSEDRNLPQSTPPSVPQSSPQSFVSNPEPQASSSVESSIVFPAASTKIRAEDAKMEGTLEIKLKQGGNTGLDHWETVYALLEEETLNLFKDQDAASENCTRWPPINLAGAICKDNPFYRRKEHTFKLMLSDGSHYLFAASSQGEQQKWLKELQECINPTVSSDNPGMKRESSSESVEKSESVPVDTSDTQDQEKEDSTESCETEREPPPKPPHTYYNKHKYPDGGESQDSVSVSQNIKGLQPPTFAPPPPPTQNQTENEAKAKNRSGFMKFFRK</sequence>
<keyword evidence="6" id="KW-0009">Actin-binding</keyword>
<evidence type="ECO:0000256" key="7">
    <source>
        <dbReference type="ARBA" id="ARBA00023212"/>
    </source>
</evidence>
<keyword evidence="7" id="KW-0206">Cytoskeleton</keyword>